<reference evidence="5" key="2">
    <citation type="journal article" date="2010" name="Stand. Genomic Sci.">
        <title>Complete genome sequence of Thermosphaera aggregans type strain (M11TLT).</title>
        <authorList>
            <person name="Spring S."/>
            <person name="Rachel R."/>
            <person name="Lapidus A."/>
            <person name="Davenport K."/>
            <person name="Tice H."/>
            <person name="Copeland A."/>
            <person name="Cheng J.-F."/>
            <person name="Lucas S."/>
            <person name="Chen F."/>
            <person name="Nolan M."/>
            <person name="Bruce D."/>
            <person name="Goodwin L."/>
            <person name="Pitluck S."/>
            <person name="Ivanova N."/>
            <person name="Mavromatis K."/>
            <person name="Ovchinnikova G."/>
            <person name="Pati A."/>
            <person name="Chen A."/>
            <person name="Palaniappan K."/>
            <person name="Land M."/>
            <person name="Hauser L."/>
            <person name="Chang Y.-J."/>
            <person name="Jeffries C.C."/>
            <person name="Brettin T."/>
            <person name="Detter J.C."/>
            <person name="Tapia R."/>
            <person name="Han C."/>
            <person name="Heimerl T."/>
            <person name="Weikl F."/>
            <person name="Brambilla E."/>
            <person name="Goker M."/>
            <person name="Bristow J."/>
            <person name="Eisen J.A."/>
            <person name="Markowitz V."/>
            <person name="Hugenholtz P."/>
            <person name="Kyrpides N.C."/>
            <person name="Klenk H.-P."/>
        </authorList>
    </citation>
    <scope>NUCLEOTIDE SEQUENCE [LARGE SCALE GENOMIC DNA]</scope>
    <source>
        <strain evidence="5">DSM 11486 / M11TL</strain>
    </source>
</reference>
<reference evidence="4 5" key="1">
    <citation type="journal article" date="2010" name="Stand. Genomic Sci.">
        <title>Complete genome sequence of Thermosphaera aggregans type strain (M11TL).</title>
        <authorList>
            <person name="Spring S."/>
            <person name="Rachel R."/>
            <person name="Lapidus A."/>
            <person name="Davenport K."/>
            <person name="Tice H."/>
            <person name="Copeland A."/>
            <person name="Cheng J.F."/>
            <person name="Lucas S."/>
            <person name="Chen F."/>
            <person name="Nolan M."/>
            <person name="Bruce D."/>
            <person name="Goodwin L."/>
            <person name="Pitluck S."/>
            <person name="Ivanova N."/>
            <person name="Mavromatis K."/>
            <person name="Ovchinnikova G."/>
            <person name="Pati A."/>
            <person name="Chen A."/>
            <person name="Palaniappan K."/>
            <person name="Land M."/>
            <person name="Hauser L."/>
            <person name="Chang Y.J."/>
            <person name="Jeffries C.C."/>
            <person name="Brettin T."/>
            <person name="Detter J.C."/>
            <person name="Tapia R."/>
            <person name="Han C."/>
            <person name="Heimerl T."/>
            <person name="Weikl F."/>
            <person name="Brambilla E."/>
            <person name="Goker M."/>
            <person name="Bristow J."/>
            <person name="Eisen J.A."/>
            <person name="Markowitz V."/>
            <person name="Hugenholtz P."/>
            <person name="Kyrpides N.C."/>
            <person name="Klenk H.P."/>
        </authorList>
    </citation>
    <scope>NUCLEOTIDE SEQUENCE [LARGE SCALE GENOMIC DNA]</scope>
    <source>
        <strain evidence="5">DSM 11486 / M11TL</strain>
    </source>
</reference>
<dbReference type="STRING" id="633148.Tagg_0892"/>
<dbReference type="Pfam" id="PF13559">
    <property type="entry name" value="DUF4129"/>
    <property type="match status" value="1"/>
</dbReference>
<feature type="domain" description="Protein-glutamine gamma-glutamyltransferase-like C-terminal" evidence="3">
    <location>
        <begin position="192"/>
        <end position="248"/>
    </location>
</feature>
<dbReference type="HOGENOM" id="CLU_1032972_0_0_2"/>
<dbReference type="EMBL" id="CP001939">
    <property type="protein sequence ID" value="ADG91164.1"/>
    <property type="molecule type" value="Genomic_DNA"/>
</dbReference>
<evidence type="ECO:0000256" key="1">
    <source>
        <dbReference type="SAM" id="MobiDB-lite"/>
    </source>
</evidence>
<proteinExistence type="predicted"/>
<gene>
    <name evidence="4" type="ordered locus">Tagg_0892</name>
</gene>
<dbReference type="Proteomes" id="UP000002376">
    <property type="component" value="Chromosome"/>
</dbReference>
<dbReference type="GeneID" id="9165909"/>
<dbReference type="RefSeq" id="WP_013129757.1">
    <property type="nucleotide sequence ID" value="NC_014160.1"/>
</dbReference>
<keyword evidence="2" id="KW-1133">Transmembrane helix</keyword>
<feature type="compositionally biased region" description="Low complexity" evidence="1">
    <location>
        <begin position="75"/>
        <end position="97"/>
    </location>
</feature>
<evidence type="ECO:0000313" key="5">
    <source>
        <dbReference type="Proteomes" id="UP000002376"/>
    </source>
</evidence>
<feature type="region of interest" description="Disordered" evidence="1">
    <location>
        <begin position="75"/>
        <end position="103"/>
    </location>
</feature>
<keyword evidence="5" id="KW-1185">Reference proteome</keyword>
<keyword evidence="2" id="KW-0812">Transmembrane</keyword>
<evidence type="ECO:0000256" key="2">
    <source>
        <dbReference type="SAM" id="Phobius"/>
    </source>
</evidence>
<evidence type="ECO:0000259" key="3">
    <source>
        <dbReference type="Pfam" id="PF13559"/>
    </source>
</evidence>
<protein>
    <recommendedName>
        <fullName evidence="3">Protein-glutamine gamma-glutamyltransferase-like C-terminal domain-containing protein</fullName>
    </recommendedName>
</protein>
<organism evidence="4 5">
    <name type="scientific">Thermosphaera aggregans (strain DSM 11486 / M11TL)</name>
    <dbReference type="NCBI Taxonomy" id="633148"/>
    <lineage>
        <taxon>Archaea</taxon>
        <taxon>Thermoproteota</taxon>
        <taxon>Thermoprotei</taxon>
        <taxon>Desulfurococcales</taxon>
        <taxon>Desulfurococcaceae</taxon>
        <taxon>Thermosphaera</taxon>
    </lineage>
</organism>
<dbReference type="eggNOG" id="arCOG11064">
    <property type="taxonomic scope" value="Archaea"/>
</dbReference>
<dbReference type="AlphaFoldDB" id="D5U214"/>
<keyword evidence="2" id="KW-0472">Membrane</keyword>
<name>D5U214_THEAM</name>
<sequence length="269" mass="28766">MKNLALIATIVLLAPLLANGGIFPAPQPVSFNNPIRHTPGFPGALYDEDLIREILSRLTSGNNAYSPPGMLIENPFAPGSSAQQPSPSNQVQPPSISDLDIPESLPNPWGGLQDAFPNMPQPSLPAISIPSLTGINPLLILLISLVTAVALIAWYGRGGLKTGLQRGITGIIGRIAGKTSPGEAIGGDPVSLYWAAVAHVSKTTGRVKMDPETHWEYFTRVRGFLTPPLQEFFKELTRIYELARYGHFNDPALSKQALDNYRGLVGGGG</sequence>
<dbReference type="InterPro" id="IPR025403">
    <property type="entry name" value="TgpA-like_C"/>
</dbReference>
<accession>D5U214</accession>
<reference key="3">
    <citation type="submission" date="2010-02" db="EMBL/GenBank/DDBJ databases">
        <title>Complete genome sequence of Thermosphaera aggregans type strain (M11TL).</title>
        <authorList>
            <consortium name="US DOE Joint Genome Institute (JGI-PGF)"/>
            <person name="Spring S."/>
            <person name="Lapidus A."/>
            <person name="Munk C."/>
            <person name="Schroeder M."/>
            <person name="Glavina Del Rio T."/>
            <person name="Tice H."/>
            <person name="Copeland A."/>
            <person name="Cheng J.-F."/>
            <person name="Lucas S."/>
            <person name="Chen F."/>
            <person name="Nolan M."/>
            <person name="Bruce D."/>
            <person name="Goodwin L."/>
            <person name="Pitluck S."/>
            <person name="Ivanova N."/>
            <person name="Mavromatis K."/>
            <person name="Ovchinnikova G."/>
            <person name="Pati A."/>
            <person name="Chen A."/>
            <person name="Palaniappan K."/>
            <person name="Land M."/>
            <person name="Hauser L."/>
            <person name="Chang Y.-J."/>
            <person name="Jeffries C.C."/>
            <person name="Brettin T."/>
            <person name="Detter J.C."/>
            <person name="Tapia R."/>
            <person name="Han C."/>
            <person name="Chain P."/>
            <person name="Heimerl T."/>
            <person name="Weik F."/>
            <person name="Goker M."/>
            <person name="Rachel R."/>
            <person name="Bristow J."/>
            <person name="Eisen J.A."/>
            <person name="Markowitz V."/>
            <person name="Hugenholtz P."/>
            <person name="Kyrpides N.C."/>
            <person name="Klenk H.-P."/>
        </authorList>
    </citation>
    <scope>NUCLEOTIDE SEQUENCE</scope>
    <source>
        <strain>DSM 11486</strain>
    </source>
</reference>
<evidence type="ECO:0000313" key="4">
    <source>
        <dbReference type="EMBL" id="ADG91164.1"/>
    </source>
</evidence>
<feature type="transmembrane region" description="Helical" evidence="2">
    <location>
        <begin position="138"/>
        <end position="156"/>
    </location>
</feature>
<dbReference type="KEGG" id="tag:Tagg_0892"/>